<comment type="caution">
    <text evidence="2">The sequence shown here is derived from an EMBL/GenBank/DDBJ whole genome shotgun (WGS) entry which is preliminary data.</text>
</comment>
<name>A0A161ZVN5_9GAMM</name>
<protein>
    <recommendedName>
        <fullName evidence="1">Aminoglycoside phosphotransferase domain-containing protein</fullName>
    </recommendedName>
</protein>
<sequence length="273" mass="31858">MANSELANIYEILHRLYPNQVVSNVRKLEKGLSNQNYYFEHAGVKKLLKLFSGPIPVDALQVQAQLAKQSQAQHVLHIDEQRKLIVLEYLTEKPGEVNISPELVRALVHIHQSKSPNNSELDLATHLKEAAIFLKQEHLAKSLITALTQWARDVRYCHNDLVKDNVIETELGIYFIDFEYAQYNDLYFDLAALCCSFSLTKIEQRVLLLSYYEAQNKALPYYGEDKLEVYIGCYLILSIAWYQQRQQTRHCEQLKEQFKLWLESNRRVLPRES</sequence>
<dbReference type="Pfam" id="PF01636">
    <property type="entry name" value="APH"/>
    <property type="match status" value="1"/>
</dbReference>
<reference evidence="2 3" key="1">
    <citation type="submission" date="2013-07" db="EMBL/GenBank/DDBJ databases">
        <title>Comparative Genomic and Metabolomic Analysis of Twelve Strains of Pseudoalteromonas luteoviolacea.</title>
        <authorList>
            <person name="Vynne N.G."/>
            <person name="Mansson M."/>
            <person name="Gram L."/>
        </authorList>
    </citation>
    <scope>NUCLEOTIDE SEQUENCE [LARGE SCALE GENOMIC DNA]</scope>
    <source>
        <strain evidence="2 3">DSM 6061</strain>
    </source>
</reference>
<dbReference type="SUPFAM" id="SSF56112">
    <property type="entry name" value="Protein kinase-like (PK-like)"/>
    <property type="match status" value="1"/>
</dbReference>
<accession>A0A161ZVN5</accession>
<evidence type="ECO:0000313" key="2">
    <source>
        <dbReference type="EMBL" id="KZN35169.1"/>
    </source>
</evidence>
<dbReference type="EMBL" id="AUYB01000114">
    <property type="protein sequence ID" value="KZN35169.1"/>
    <property type="molecule type" value="Genomic_DNA"/>
</dbReference>
<dbReference type="InterPro" id="IPR011009">
    <property type="entry name" value="Kinase-like_dom_sf"/>
</dbReference>
<dbReference type="InterPro" id="IPR052077">
    <property type="entry name" value="CcrZ_PhaseVar_Mediator"/>
</dbReference>
<dbReference type="PANTHER" id="PTHR40086:SF1">
    <property type="entry name" value="CELL CYCLE REGULATOR CCRZ"/>
    <property type="match status" value="1"/>
</dbReference>
<dbReference type="RefSeq" id="WP_063358848.1">
    <property type="nucleotide sequence ID" value="NZ_AQHB01000013.1"/>
</dbReference>
<dbReference type="Gene3D" id="3.90.1200.10">
    <property type="match status" value="1"/>
</dbReference>
<proteinExistence type="predicted"/>
<dbReference type="Proteomes" id="UP000076643">
    <property type="component" value="Unassembled WGS sequence"/>
</dbReference>
<dbReference type="AlphaFoldDB" id="A0A161ZVN5"/>
<organism evidence="2 3">
    <name type="scientific">Pseudoalteromonas luteoviolacea DSM 6061</name>
    <dbReference type="NCBI Taxonomy" id="1365250"/>
    <lineage>
        <taxon>Bacteria</taxon>
        <taxon>Pseudomonadati</taxon>
        <taxon>Pseudomonadota</taxon>
        <taxon>Gammaproteobacteria</taxon>
        <taxon>Alteromonadales</taxon>
        <taxon>Pseudoalteromonadaceae</taxon>
        <taxon>Pseudoalteromonas</taxon>
    </lineage>
</organism>
<dbReference type="PANTHER" id="PTHR40086">
    <property type="entry name" value="PHOSPHOTRANSFERASE YTMP-RELATED"/>
    <property type="match status" value="1"/>
</dbReference>
<dbReference type="InterPro" id="IPR002575">
    <property type="entry name" value="Aminoglycoside_PTrfase"/>
</dbReference>
<evidence type="ECO:0000259" key="1">
    <source>
        <dbReference type="Pfam" id="PF01636"/>
    </source>
</evidence>
<feature type="domain" description="Aminoglycoside phosphotransferase" evidence="1">
    <location>
        <begin position="25"/>
        <end position="215"/>
    </location>
</feature>
<gene>
    <name evidence="2" type="ORF">N475_03465</name>
</gene>
<evidence type="ECO:0000313" key="3">
    <source>
        <dbReference type="Proteomes" id="UP000076643"/>
    </source>
</evidence>
<dbReference type="PATRIC" id="fig|1365250.3.peg.3465"/>
<keyword evidence="3" id="KW-1185">Reference proteome</keyword>